<feature type="signal peptide" evidence="1">
    <location>
        <begin position="1"/>
        <end position="29"/>
    </location>
</feature>
<evidence type="ECO:0000313" key="2">
    <source>
        <dbReference type="EMBL" id="KAK0666000.1"/>
    </source>
</evidence>
<evidence type="ECO:0000313" key="3">
    <source>
        <dbReference type="Proteomes" id="UP001174997"/>
    </source>
</evidence>
<feature type="chain" id="PRO_5041204675" description="Secreted protein" evidence="1">
    <location>
        <begin position="30"/>
        <end position="83"/>
    </location>
</feature>
<dbReference type="Proteomes" id="UP001174997">
    <property type="component" value="Unassembled WGS sequence"/>
</dbReference>
<dbReference type="AlphaFoldDB" id="A0AA40D7E9"/>
<dbReference type="EMBL" id="JAULSY010000097">
    <property type="protein sequence ID" value="KAK0666000.1"/>
    <property type="molecule type" value="Genomic_DNA"/>
</dbReference>
<organism evidence="2 3">
    <name type="scientific">Cercophora samala</name>
    <dbReference type="NCBI Taxonomy" id="330535"/>
    <lineage>
        <taxon>Eukaryota</taxon>
        <taxon>Fungi</taxon>
        <taxon>Dikarya</taxon>
        <taxon>Ascomycota</taxon>
        <taxon>Pezizomycotina</taxon>
        <taxon>Sordariomycetes</taxon>
        <taxon>Sordariomycetidae</taxon>
        <taxon>Sordariales</taxon>
        <taxon>Lasiosphaeriaceae</taxon>
        <taxon>Cercophora</taxon>
    </lineage>
</organism>
<comment type="caution">
    <text evidence="2">The sequence shown here is derived from an EMBL/GenBank/DDBJ whole genome shotgun (WGS) entry which is preliminary data.</text>
</comment>
<keyword evidence="3" id="KW-1185">Reference proteome</keyword>
<protein>
    <recommendedName>
        <fullName evidence="4">Secreted protein</fullName>
    </recommendedName>
</protein>
<proteinExistence type="predicted"/>
<evidence type="ECO:0000256" key="1">
    <source>
        <dbReference type="SAM" id="SignalP"/>
    </source>
</evidence>
<name>A0AA40D7E9_9PEZI</name>
<reference evidence="2" key="1">
    <citation type="submission" date="2023-06" db="EMBL/GenBank/DDBJ databases">
        <title>Genome-scale phylogeny and comparative genomics of the fungal order Sordariales.</title>
        <authorList>
            <consortium name="Lawrence Berkeley National Laboratory"/>
            <person name="Hensen N."/>
            <person name="Bonometti L."/>
            <person name="Westerberg I."/>
            <person name="Brannstrom I.O."/>
            <person name="Guillou S."/>
            <person name="Cros-Aarteil S."/>
            <person name="Calhoun S."/>
            <person name="Haridas S."/>
            <person name="Kuo A."/>
            <person name="Mondo S."/>
            <person name="Pangilinan J."/>
            <person name="Riley R."/>
            <person name="Labutti K."/>
            <person name="Andreopoulos B."/>
            <person name="Lipzen A."/>
            <person name="Chen C."/>
            <person name="Yanf M."/>
            <person name="Daum C."/>
            <person name="Ng V."/>
            <person name="Clum A."/>
            <person name="Steindorff A."/>
            <person name="Ohm R."/>
            <person name="Martin F."/>
            <person name="Silar P."/>
            <person name="Natvig D."/>
            <person name="Lalanne C."/>
            <person name="Gautier V."/>
            <person name="Ament-Velasquez S.L."/>
            <person name="Kruys A."/>
            <person name="Hutchinson M.I."/>
            <person name="Powell A.J."/>
            <person name="Barry K."/>
            <person name="Miller A.N."/>
            <person name="Grigoriev I.V."/>
            <person name="Debuchy R."/>
            <person name="Gladieux P."/>
            <person name="Thoren M.H."/>
            <person name="Johannesson H."/>
        </authorList>
    </citation>
    <scope>NUCLEOTIDE SEQUENCE</scope>
    <source>
        <strain evidence="2">CBS 307.81</strain>
    </source>
</reference>
<keyword evidence="1" id="KW-0732">Signal</keyword>
<evidence type="ECO:0008006" key="4">
    <source>
        <dbReference type="Google" id="ProtNLM"/>
    </source>
</evidence>
<sequence>MYRPYPKQSSLLLDTYLFMLSCQAWACLAVCRVRCEQFLVIRNRMSINRVGVTAYMCHVMWKCPGVDKKSHAAPSPNQLTSPP</sequence>
<accession>A0AA40D7E9</accession>
<gene>
    <name evidence="2" type="ORF">QBC41DRAFT_157709</name>
</gene>